<organism evidence="2 3">
    <name type="scientific">Parazoarcus communis SWub3 = DSM 12120</name>
    <dbReference type="NCBI Taxonomy" id="1121029"/>
    <lineage>
        <taxon>Bacteria</taxon>
        <taxon>Pseudomonadati</taxon>
        <taxon>Pseudomonadota</taxon>
        <taxon>Betaproteobacteria</taxon>
        <taxon>Rhodocyclales</taxon>
        <taxon>Zoogloeaceae</taxon>
        <taxon>Parazoarcus</taxon>
    </lineage>
</organism>
<dbReference type="Pfam" id="PF10741">
    <property type="entry name" value="T2SSM_b"/>
    <property type="match status" value="1"/>
</dbReference>
<sequence>MSPLAQHRASLSVGVVVLMVVAVLGVAVAYLANKALWAEDTFETLTPRIARLEGMREAAGAVRQARLDADAALGRLAYPGNATADRIGTDLQQRIRAAAEAAGVSVSGSQIIGPRTDAGLEYIPVAFSFEATHAQLSAMLTAVAAQSPVVHVDSLILQPQRTRVGQGARLNVQVRFTALRVAS</sequence>
<feature type="transmembrane region" description="Helical" evidence="1">
    <location>
        <begin position="12"/>
        <end position="32"/>
    </location>
</feature>
<protein>
    <recommendedName>
        <fullName evidence="4">General secretion pathway protein GspM</fullName>
    </recommendedName>
</protein>
<keyword evidence="1" id="KW-0812">Transmembrane</keyword>
<accession>A0A323V7N2</accession>
<keyword evidence="3" id="KW-1185">Reference proteome</keyword>
<dbReference type="EMBL" id="QKOE01000008">
    <property type="protein sequence ID" value="PZA16168.1"/>
    <property type="molecule type" value="Genomic_DNA"/>
</dbReference>
<evidence type="ECO:0000256" key="1">
    <source>
        <dbReference type="SAM" id="Phobius"/>
    </source>
</evidence>
<evidence type="ECO:0000313" key="3">
    <source>
        <dbReference type="Proteomes" id="UP000248259"/>
    </source>
</evidence>
<dbReference type="NCBIfam" id="NF040576">
    <property type="entry name" value="T2SS_GspM_XpsM"/>
    <property type="match status" value="1"/>
</dbReference>
<dbReference type="InterPro" id="IPR034756">
    <property type="entry name" value="T2SSM_b"/>
</dbReference>
<proteinExistence type="predicted"/>
<dbReference type="RefSeq" id="WP_110525080.1">
    <property type="nucleotide sequence ID" value="NZ_QKOE01000008.1"/>
</dbReference>
<reference evidence="2 3" key="1">
    <citation type="submission" date="2018-06" db="EMBL/GenBank/DDBJ databases">
        <title>Azoarcus communis strain SWub3 genome.</title>
        <authorList>
            <person name="Zorraquino Salvo V."/>
            <person name="Toubiana D."/>
            <person name="Blumwald E."/>
        </authorList>
    </citation>
    <scope>NUCLEOTIDE SEQUENCE [LARGE SCALE GENOMIC DNA]</scope>
    <source>
        <strain evidence="2 3">SWub3</strain>
    </source>
</reference>
<keyword evidence="1" id="KW-1133">Transmembrane helix</keyword>
<evidence type="ECO:0000313" key="2">
    <source>
        <dbReference type="EMBL" id="PZA16168.1"/>
    </source>
</evidence>
<dbReference type="OrthoDB" id="8904003at2"/>
<name>A0A323V7N2_9RHOO</name>
<comment type="caution">
    <text evidence="2">The sequence shown here is derived from an EMBL/GenBank/DDBJ whole genome shotgun (WGS) entry which is preliminary data.</text>
</comment>
<evidence type="ECO:0008006" key="4">
    <source>
        <dbReference type="Google" id="ProtNLM"/>
    </source>
</evidence>
<dbReference type="AlphaFoldDB" id="A0A323V7N2"/>
<dbReference type="InterPro" id="IPR014717">
    <property type="entry name" value="Transl_elong_EF1B/ribsomal_bS6"/>
</dbReference>
<keyword evidence="1" id="KW-0472">Membrane</keyword>
<dbReference type="Proteomes" id="UP000248259">
    <property type="component" value="Unassembled WGS sequence"/>
</dbReference>
<gene>
    <name evidence="2" type="ORF">DNK49_12685</name>
</gene>
<dbReference type="Gene3D" id="3.30.70.60">
    <property type="match status" value="1"/>
</dbReference>